<dbReference type="Pfam" id="PF18953">
    <property type="entry name" value="SAP_new25"/>
    <property type="match status" value="1"/>
</dbReference>
<dbReference type="Pfam" id="PF20026">
    <property type="entry name" value="DUF6434"/>
    <property type="match status" value="1"/>
</dbReference>
<dbReference type="InterPro" id="IPR045492">
    <property type="entry name" value="DUF6434"/>
</dbReference>
<sequence length="185" mass="21993">MRPNLTKNLSIEEFQQYYWLKEELQKFCREHSISPSGSKIEIANRIEVFLRSGEILQPVRKTKQVKADAVLSLDIVINEGHRCSQQVRAFFQQTIGPKFHFSTYIQDYFKNNVGKTYRDAVNTWKEEEERKKDPTYKREIAPQFEYNRFTQDFFADPNNKEKTRQDAIDAWNAIKQLPGSNKYQK</sequence>
<protein>
    <submittedName>
        <fullName evidence="2">Cytoplasmic protein</fullName>
    </submittedName>
</protein>
<comment type="caution">
    <text evidence="2">The sequence shown here is derived from an EMBL/GenBank/DDBJ whole genome shotgun (WGS) entry which is preliminary data.</text>
</comment>
<accession>A0ABR8RF14</accession>
<gene>
    <name evidence="2" type="ORF">H9650_19645</name>
</gene>
<feature type="domain" description="DUF6434" evidence="1">
    <location>
        <begin position="69"/>
        <end position="126"/>
    </location>
</feature>
<dbReference type="RefSeq" id="WP_191697947.1">
    <property type="nucleotide sequence ID" value="NZ_JACSQO010000016.1"/>
</dbReference>
<organism evidence="2 3">
    <name type="scientific">Psychrobacillus faecigallinarum</name>
    <dbReference type="NCBI Taxonomy" id="2762235"/>
    <lineage>
        <taxon>Bacteria</taxon>
        <taxon>Bacillati</taxon>
        <taxon>Bacillota</taxon>
        <taxon>Bacilli</taxon>
        <taxon>Bacillales</taxon>
        <taxon>Bacillaceae</taxon>
        <taxon>Psychrobacillus</taxon>
    </lineage>
</organism>
<name>A0ABR8RF14_9BACI</name>
<evidence type="ECO:0000259" key="1">
    <source>
        <dbReference type="Pfam" id="PF20026"/>
    </source>
</evidence>
<reference evidence="2 3" key="1">
    <citation type="submission" date="2020-08" db="EMBL/GenBank/DDBJ databases">
        <title>A Genomic Blueprint of the Chicken Gut Microbiome.</title>
        <authorList>
            <person name="Gilroy R."/>
            <person name="Ravi A."/>
            <person name="Getino M."/>
            <person name="Pursley I."/>
            <person name="Horton D.L."/>
            <person name="Alikhan N.-F."/>
            <person name="Baker D."/>
            <person name="Gharbi K."/>
            <person name="Hall N."/>
            <person name="Watson M."/>
            <person name="Adriaenssens E.M."/>
            <person name="Foster-Nyarko E."/>
            <person name="Jarju S."/>
            <person name="Secka A."/>
            <person name="Antonio M."/>
            <person name="Oren A."/>
            <person name="Chaudhuri R."/>
            <person name="La Ragione R.M."/>
            <person name="Hildebrand F."/>
            <person name="Pallen M.J."/>
        </authorList>
    </citation>
    <scope>NUCLEOTIDE SEQUENCE [LARGE SCALE GENOMIC DNA]</scope>
    <source>
        <strain evidence="2 3">Sa2BUA9</strain>
    </source>
</reference>
<dbReference type="EMBL" id="JACSQO010000016">
    <property type="protein sequence ID" value="MBD7946319.1"/>
    <property type="molecule type" value="Genomic_DNA"/>
</dbReference>
<evidence type="ECO:0000313" key="3">
    <source>
        <dbReference type="Proteomes" id="UP000640786"/>
    </source>
</evidence>
<dbReference type="Proteomes" id="UP000640786">
    <property type="component" value="Unassembled WGS sequence"/>
</dbReference>
<keyword evidence="3" id="KW-1185">Reference proteome</keyword>
<proteinExistence type="predicted"/>
<evidence type="ECO:0000313" key="2">
    <source>
        <dbReference type="EMBL" id="MBD7946319.1"/>
    </source>
</evidence>